<name>A0ACC0CUS9_9PEZI</name>
<reference evidence="1 2" key="1">
    <citation type="journal article" date="2022" name="New Phytol.">
        <title>Ecological generalism drives hyperdiversity of secondary metabolite gene clusters in xylarialean endophytes.</title>
        <authorList>
            <person name="Franco M.E.E."/>
            <person name="Wisecaver J.H."/>
            <person name="Arnold A.E."/>
            <person name="Ju Y.M."/>
            <person name="Slot J.C."/>
            <person name="Ahrendt S."/>
            <person name="Moore L.P."/>
            <person name="Eastman K.E."/>
            <person name="Scott K."/>
            <person name="Konkel Z."/>
            <person name="Mondo S.J."/>
            <person name="Kuo A."/>
            <person name="Hayes R.D."/>
            <person name="Haridas S."/>
            <person name="Andreopoulos B."/>
            <person name="Riley R."/>
            <person name="LaButti K."/>
            <person name="Pangilinan J."/>
            <person name="Lipzen A."/>
            <person name="Amirebrahimi M."/>
            <person name="Yan J."/>
            <person name="Adam C."/>
            <person name="Keymanesh K."/>
            <person name="Ng V."/>
            <person name="Louie K."/>
            <person name="Northen T."/>
            <person name="Drula E."/>
            <person name="Henrissat B."/>
            <person name="Hsieh H.M."/>
            <person name="Youens-Clark K."/>
            <person name="Lutzoni F."/>
            <person name="Miadlikowska J."/>
            <person name="Eastwood D.C."/>
            <person name="Hamelin R.C."/>
            <person name="Grigoriev I.V."/>
            <person name="U'Ren J.M."/>
        </authorList>
    </citation>
    <scope>NUCLEOTIDE SEQUENCE [LARGE SCALE GENOMIC DNA]</scope>
    <source>
        <strain evidence="1 2">ER1909</strain>
    </source>
</reference>
<gene>
    <name evidence="1" type="ORF">F4821DRAFT_262377</name>
</gene>
<dbReference type="EMBL" id="MU394343">
    <property type="protein sequence ID" value="KAI6084053.1"/>
    <property type="molecule type" value="Genomic_DNA"/>
</dbReference>
<evidence type="ECO:0000313" key="2">
    <source>
        <dbReference type="Proteomes" id="UP001497680"/>
    </source>
</evidence>
<comment type="caution">
    <text evidence="1">The sequence shown here is derived from an EMBL/GenBank/DDBJ whole genome shotgun (WGS) entry which is preliminary data.</text>
</comment>
<dbReference type="Proteomes" id="UP001497680">
    <property type="component" value="Unassembled WGS sequence"/>
</dbReference>
<keyword evidence="2" id="KW-1185">Reference proteome</keyword>
<sequence length="273" mass="29525">MSSRINTILIIGATAGIGEAFTRRFHAMGKKVIGTGRNQEKLSSLANELPGLETRQFDISDLAALPTSVKGILNDFPFLDTVLITAGTQLCYNFFDPSSATPDSINTGITTNLTAPALLIRLFAPHLLQLASKGTETTLFMTSSSLGYVPLSFYPTYCAAKSGVQSLVKILRQQLAFAPNGENMRVVEIVPPYTDTGLDKAHREATIAMQGGPEKAFPAMPLGEFVDKFFESLEQPGPDGKIKKEIGVSFGEMGVDTWRDSFGKVYEQMGIST</sequence>
<evidence type="ECO:0000313" key="1">
    <source>
        <dbReference type="EMBL" id="KAI6084053.1"/>
    </source>
</evidence>
<protein>
    <submittedName>
        <fullName evidence="1">NAD(P)-binding protein</fullName>
    </submittedName>
</protein>
<proteinExistence type="predicted"/>
<accession>A0ACC0CUS9</accession>
<organism evidence="1 2">
    <name type="scientific">Hypoxylon rubiginosum</name>
    <dbReference type="NCBI Taxonomy" id="110542"/>
    <lineage>
        <taxon>Eukaryota</taxon>
        <taxon>Fungi</taxon>
        <taxon>Dikarya</taxon>
        <taxon>Ascomycota</taxon>
        <taxon>Pezizomycotina</taxon>
        <taxon>Sordariomycetes</taxon>
        <taxon>Xylariomycetidae</taxon>
        <taxon>Xylariales</taxon>
        <taxon>Hypoxylaceae</taxon>
        <taxon>Hypoxylon</taxon>
    </lineage>
</organism>